<dbReference type="AlphaFoldDB" id="A0A9D2QB50"/>
<feature type="domain" description="Transthyretin/hydroxyisourate hydrolase" evidence="1">
    <location>
        <begin position="18"/>
        <end position="64"/>
    </location>
</feature>
<dbReference type="SUPFAM" id="SSF49472">
    <property type="entry name" value="Transthyretin (synonym: prealbumin)"/>
    <property type="match status" value="1"/>
</dbReference>
<dbReference type="GO" id="GO:0006144">
    <property type="term" value="P:purine nucleobase metabolic process"/>
    <property type="evidence" value="ECO:0007669"/>
    <property type="project" value="TreeGrafter"/>
</dbReference>
<sequence length="65" mass="6948">MSLSTHVLNTTTGLPAAADYFDGAATLYPYVDITFTISDERGGAHGHLHIPLLLSPYGYSTYQGS</sequence>
<dbReference type="EMBL" id="DWVP01000001">
    <property type="protein sequence ID" value="HJC83958.1"/>
    <property type="molecule type" value="Genomic_DNA"/>
</dbReference>
<protein>
    <submittedName>
        <fullName evidence="2">Hydroxyisourate hydrolase</fullName>
    </submittedName>
</protein>
<dbReference type="PANTHER" id="PTHR10395:SF7">
    <property type="entry name" value="5-HYDROXYISOURATE HYDROLASE"/>
    <property type="match status" value="1"/>
</dbReference>
<dbReference type="Proteomes" id="UP000823858">
    <property type="component" value="Unassembled WGS sequence"/>
</dbReference>
<gene>
    <name evidence="2" type="ORF">H9751_00050</name>
</gene>
<reference evidence="2" key="1">
    <citation type="journal article" date="2021" name="PeerJ">
        <title>Extensive microbial diversity within the chicken gut microbiome revealed by metagenomics and culture.</title>
        <authorList>
            <person name="Gilroy R."/>
            <person name="Ravi A."/>
            <person name="Getino M."/>
            <person name="Pursley I."/>
            <person name="Horton D.L."/>
            <person name="Alikhan N.F."/>
            <person name="Baker D."/>
            <person name="Gharbi K."/>
            <person name="Hall N."/>
            <person name="Watson M."/>
            <person name="Adriaenssens E.M."/>
            <person name="Foster-Nyarko E."/>
            <person name="Jarju S."/>
            <person name="Secka A."/>
            <person name="Antonio M."/>
            <person name="Oren A."/>
            <person name="Chaudhuri R.R."/>
            <person name="La Ragione R."/>
            <person name="Hildebrand F."/>
            <person name="Pallen M.J."/>
        </authorList>
    </citation>
    <scope>NUCLEOTIDE SEQUENCE</scope>
    <source>
        <strain evidence="2">ChiHjej13B12-4958</strain>
    </source>
</reference>
<organism evidence="2 3">
    <name type="scientific">Candidatus Corynebacterium faecigallinarum</name>
    <dbReference type="NCBI Taxonomy" id="2838528"/>
    <lineage>
        <taxon>Bacteria</taxon>
        <taxon>Bacillati</taxon>
        <taxon>Actinomycetota</taxon>
        <taxon>Actinomycetes</taxon>
        <taxon>Mycobacteriales</taxon>
        <taxon>Corynebacteriaceae</taxon>
        <taxon>Corynebacterium</taxon>
    </lineage>
</organism>
<evidence type="ECO:0000313" key="3">
    <source>
        <dbReference type="Proteomes" id="UP000823858"/>
    </source>
</evidence>
<proteinExistence type="predicted"/>
<accession>A0A9D2QB50</accession>
<dbReference type="PANTHER" id="PTHR10395">
    <property type="entry name" value="URICASE AND TRANSTHYRETIN-RELATED"/>
    <property type="match status" value="1"/>
</dbReference>
<dbReference type="Gene3D" id="2.60.40.180">
    <property type="entry name" value="Transthyretin/hydroxyisourate hydrolase domain"/>
    <property type="match status" value="1"/>
</dbReference>
<dbReference type="Pfam" id="PF00576">
    <property type="entry name" value="Transthyretin"/>
    <property type="match status" value="1"/>
</dbReference>
<evidence type="ECO:0000313" key="2">
    <source>
        <dbReference type="EMBL" id="HJC83958.1"/>
    </source>
</evidence>
<reference evidence="2" key="2">
    <citation type="submission" date="2021-04" db="EMBL/GenBank/DDBJ databases">
        <authorList>
            <person name="Gilroy R."/>
        </authorList>
    </citation>
    <scope>NUCLEOTIDE SEQUENCE</scope>
    <source>
        <strain evidence="2">ChiHjej13B12-4958</strain>
    </source>
</reference>
<comment type="caution">
    <text evidence="2">The sequence shown here is derived from an EMBL/GenBank/DDBJ whole genome shotgun (WGS) entry which is preliminary data.</text>
</comment>
<dbReference type="InterPro" id="IPR036817">
    <property type="entry name" value="Transthyretin/HIU_hydrolase_sf"/>
</dbReference>
<evidence type="ECO:0000259" key="1">
    <source>
        <dbReference type="Pfam" id="PF00576"/>
    </source>
</evidence>
<keyword evidence="2" id="KW-0378">Hydrolase</keyword>
<dbReference type="InterPro" id="IPR023416">
    <property type="entry name" value="Transthyretin/HIU_hydrolase_d"/>
</dbReference>
<dbReference type="GO" id="GO:0016787">
    <property type="term" value="F:hydrolase activity"/>
    <property type="evidence" value="ECO:0007669"/>
    <property type="project" value="UniProtKB-KW"/>
</dbReference>
<name>A0A9D2QB50_9CORY</name>